<dbReference type="GO" id="GO:1990904">
    <property type="term" value="C:ribonucleoprotein complex"/>
    <property type="evidence" value="ECO:0007669"/>
    <property type="project" value="UniProtKB-KW"/>
</dbReference>
<name>A0A094WAI0_9BACT</name>
<dbReference type="PANTHER" id="PTHR21109:SF22">
    <property type="entry name" value="SMALL RIBOSOMAL SUBUNIT PROTEIN BS21"/>
    <property type="match status" value="1"/>
</dbReference>
<sequence length="95" mass="11140">MQKEIFHERRKLSSLSYGYVVMASEFFGGFMTGVRIKENESFESALKRFKKQCEKAGILSEIKKREHYEKPSVRRKKKALAARKKALKRARLASR</sequence>
<proteinExistence type="inferred from homology"/>
<dbReference type="InterPro" id="IPR038380">
    <property type="entry name" value="Ribosomal_bS21_sf"/>
</dbReference>
<evidence type="ECO:0000256" key="2">
    <source>
        <dbReference type="ARBA" id="ARBA00022980"/>
    </source>
</evidence>
<dbReference type="HAMAP" id="MF_00358">
    <property type="entry name" value="Ribosomal_bS21"/>
    <property type="match status" value="1"/>
</dbReference>
<evidence type="ECO:0000256" key="3">
    <source>
        <dbReference type="ARBA" id="ARBA00023274"/>
    </source>
</evidence>
<evidence type="ECO:0000313" key="7">
    <source>
        <dbReference type="EMBL" id="KGA94533.1"/>
    </source>
</evidence>
<keyword evidence="3 5" id="KW-0687">Ribonucleoprotein</keyword>
<dbReference type="GO" id="GO:0003735">
    <property type="term" value="F:structural constituent of ribosome"/>
    <property type="evidence" value="ECO:0007669"/>
    <property type="project" value="InterPro"/>
</dbReference>
<evidence type="ECO:0000313" key="8">
    <source>
        <dbReference type="Proteomes" id="UP000029452"/>
    </source>
</evidence>
<keyword evidence="2 5" id="KW-0689">Ribosomal protein</keyword>
<gene>
    <name evidence="5" type="primary">rpsU</name>
    <name evidence="7" type="ORF">LptCag_1963</name>
</gene>
<dbReference type="Pfam" id="PF01165">
    <property type="entry name" value="Ribosomal_S21"/>
    <property type="match status" value="1"/>
</dbReference>
<dbReference type="InterPro" id="IPR001911">
    <property type="entry name" value="Ribosomal_bS21"/>
</dbReference>
<dbReference type="AlphaFoldDB" id="A0A094WAI0"/>
<comment type="caution">
    <text evidence="7">The sequence shown here is derived from an EMBL/GenBank/DDBJ whole genome shotgun (WGS) entry which is preliminary data.</text>
</comment>
<dbReference type="PRINTS" id="PR00976">
    <property type="entry name" value="RIBOSOMALS21"/>
</dbReference>
<dbReference type="Gene3D" id="1.20.5.1150">
    <property type="entry name" value="Ribosomal protein S8"/>
    <property type="match status" value="1"/>
</dbReference>
<comment type="similarity">
    <text evidence="1 5 6">Belongs to the bacterial ribosomal protein bS21 family.</text>
</comment>
<organism evidence="7 8">
    <name type="scientific">Leptospirillum ferriphilum</name>
    <dbReference type="NCBI Taxonomy" id="178606"/>
    <lineage>
        <taxon>Bacteria</taxon>
        <taxon>Pseudomonadati</taxon>
        <taxon>Nitrospirota</taxon>
        <taxon>Nitrospiria</taxon>
        <taxon>Nitrospirales</taxon>
        <taxon>Nitrospiraceae</taxon>
        <taxon>Leptospirillum</taxon>
    </lineage>
</organism>
<evidence type="ECO:0000256" key="5">
    <source>
        <dbReference type="HAMAP-Rule" id="MF_00358"/>
    </source>
</evidence>
<accession>A0A094WAI0</accession>
<dbReference type="GO" id="GO:0005840">
    <property type="term" value="C:ribosome"/>
    <property type="evidence" value="ECO:0007669"/>
    <property type="project" value="UniProtKB-KW"/>
</dbReference>
<evidence type="ECO:0000256" key="6">
    <source>
        <dbReference type="RuleBase" id="RU000667"/>
    </source>
</evidence>
<evidence type="ECO:0000256" key="1">
    <source>
        <dbReference type="ARBA" id="ARBA00006640"/>
    </source>
</evidence>
<protein>
    <recommendedName>
        <fullName evidence="4 5">Small ribosomal subunit protein bS21</fullName>
    </recommendedName>
</protein>
<dbReference type="GO" id="GO:0006412">
    <property type="term" value="P:translation"/>
    <property type="evidence" value="ECO:0007669"/>
    <property type="project" value="UniProtKB-UniRule"/>
</dbReference>
<dbReference type="NCBIfam" id="TIGR00030">
    <property type="entry name" value="S21p"/>
    <property type="match status" value="1"/>
</dbReference>
<dbReference type="Proteomes" id="UP000029452">
    <property type="component" value="Unassembled WGS sequence"/>
</dbReference>
<dbReference type="EMBL" id="JPGK01000002">
    <property type="protein sequence ID" value="KGA94533.1"/>
    <property type="molecule type" value="Genomic_DNA"/>
</dbReference>
<dbReference type="PATRIC" id="fig|178606.4.peg.497"/>
<dbReference type="PROSITE" id="PS01181">
    <property type="entry name" value="RIBOSOMAL_S21"/>
    <property type="match status" value="1"/>
</dbReference>
<reference evidence="7 8" key="1">
    <citation type="submission" date="2014-06" db="EMBL/GenBank/DDBJ databases">
        <title>Draft genome sequence of iron oxidizing acidophile Leptospirillum ferriphilum DSM14647.</title>
        <authorList>
            <person name="Cardenas J.P."/>
            <person name="Lazcano M."/>
            <person name="Ossandon F.J."/>
            <person name="Corbett M."/>
            <person name="Holmes D.S."/>
            <person name="Watkin E."/>
        </authorList>
    </citation>
    <scope>NUCLEOTIDE SEQUENCE [LARGE SCALE GENOMIC DNA]</scope>
    <source>
        <strain evidence="7 8">DSM 14647</strain>
    </source>
</reference>
<dbReference type="PANTHER" id="PTHR21109">
    <property type="entry name" value="MITOCHONDRIAL 28S RIBOSOMAL PROTEIN S21"/>
    <property type="match status" value="1"/>
</dbReference>
<dbReference type="InterPro" id="IPR018278">
    <property type="entry name" value="Ribosomal_bS21_CS"/>
</dbReference>
<evidence type="ECO:0000256" key="4">
    <source>
        <dbReference type="ARBA" id="ARBA00035135"/>
    </source>
</evidence>